<dbReference type="InterPro" id="IPR011047">
    <property type="entry name" value="Quinoprotein_ADH-like_sf"/>
</dbReference>
<dbReference type="EMBL" id="JAAXOP010000002">
    <property type="protein sequence ID" value="NKY49758.1"/>
    <property type="molecule type" value="Genomic_DNA"/>
</dbReference>
<sequence length="611" mass="65303">MSDPASTIHGIRIGAATGGGMFGGTSRAAIVRDTLFGIGLGAVVGGVGLGIYSRWFADAVVVEDRWHEVPVEGVAERIAQWSLVGGAVVLFTVVITPLVPWVARRTGAVRDSWLVRAVVVAVALAVVYVLIRTRWWSVYAEVRRDYPYFPQLPTAGAAAVLVFGGAVAMTAWMFQTSARAGRAVVASGLVIGLGVSVAVTTGAVHAGDDGANIDRTTAAPAEIRPLPARLGDEKFHVHVDAAEYFEYHETPNVVAAGAGFVVGDERGLTAYDGQTGAERWHYRRTPQDGNLLSQSDSALRSAADDVVLTYWSGTGWAAFDSLTGEKLWEDSEYIRARFTDEWHDPGTHPGAPLLLSSVGSLARYDSRTGKQVWATKTAAEDCGAPAGRSSWAATVGYVADEAIYRADPCGTAGRSWWHLTATDPETGKILAARDIGRGSGNIEHILFEGYRNTVDMSWSDSTAQDRTRLRIVRPADLVTSEPQPSIAGAEAMVEDADGSDILTSRHTGQGYSGRISTVTTPDGTVRYVLEDRGHGANRALREFLSEQIVEARAEDDGAVMVRSWDRHDGESAVERRADDCPIPDTAIAVPGSMLVVCTSEDGESVDVIGFN</sequence>
<dbReference type="InterPro" id="IPR015943">
    <property type="entry name" value="WD40/YVTN_repeat-like_dom_sf"/>
</dbReference>
<accession>A0A846XXE6</accession>
<dbReference type="Pfam" id="PF13360">
    <property type="entry name" value="PQQ_2"/>
    <property type="match status" value="1"/>
</dbReference>
<feature type="transmembrane region" description="Helical" evidence="1">
    <location>
        <begin position="113"/>
        <end position="131"/>
    </location>
</feature>
<evidence type="ECO:0000256" key="1">
    <source>
        <dbReference type="SAM" id="Phobius"/>
    </source>
</evidence>
<dbReference type="Gene3D" id="2.130.10.10">
    <property type="entry name" value="YVTN repeat-like/Quinoprotein amine dehydrogenase"/>
    <property type="match status" value="1"/>
</dbReference>
<dbReference type="AlphaFoldDB" id="A0A846XXE6"/>
<feature type="domain" description="Pyrrolo-quinoline quinone repeat" evidence="2">
    <location>
        <begin position="254"/>
        <end position="332"/>
    </location>
</feature>
<dbReference type="SUPFAM" id="SSF50998">
    <property type="entry name" value="Quinoprotein alcohol dehydrogenase-like"/>
    <property type="match status" value="1"/>
</dbReference>
<feature type="transmembrane region" description="Helical" evidence="1">
    <location>
        <begin position="77"/>
        <end position="101"/>
    </location>
</feature>
<feature type="transmembrane region" description="Helical" evidence="1">
    <location>
        <begin position="184"/>
        <end position="206"/>
    </location>
</feature>
<evidence type="ECO:0000259" key="2">
    <source>
        <dbReference type="Pfam" id="PF13360"/>
    </source>
</evidence>
<protein>
    <submittedName>
        <fullName evidence="3">PQQ-binding-like beta-propeller repeat protein</fullName>
    </submittedName>
</protein>
<keyword evidence="1" id="KW-0472">Membrane</keyword>
<dbReference type="InterPro" id="IPR002372">
    <property type="entry name" value="PQQ_rpt_dom"/>
</dbReference>
<comment type="caution">
    <text evidence="3">The sequence shown here is derived from an EMBL/GenBank/DDBJ whole genome shotgun (WGS) entry which is preliminary data.</text>
</comment>
<proteinExistence type="predicted"/>
<dbReference type="RefSeq" id="WP_084473740.1">
    <property type="nucleotide sequence ID" value="NZ_JAAXOP010000002.1"/>
</dbReference>
<reference evidence="3 4" key="1">
    <citation type="submission" date="2020-04" db="EMBL/GenBank/DDBJ databases">
        <title>MicrobeNet Type strains.</title>
        <authorList>
            <person name="Nicholson A.C."/>
        </authorList>
    </citation>
    <scope>NUCLEOTIDE SEQUENCE [LARGE SCALE GENOMIC DNA]</scope>
    <source>
        <strain evidence="3 4">JCM 12354</strain>
    </source>
</reference>
<dbReference type="Proteomes" id="UP000565711">
    <property type="component" value="Unassembled WGS sequence"/>
</dbReference>
<organism evidence="3 4">
    <name type="scientific">Nocardia vermiculata</name>
    <dbReference type="NCBI Taxonomy" id="257274"/>
    <lineage>
        <taxon>Bacteria</taxon>
        <taxon>Bacillati</taxon>
        <taxon>Actinomycetota</taxon>
        <taxon>Actinomycetes</taxon>
        <taxon>Mycobacteriales</taxon>
        <taxon>Nocardiaceae</taxon>
        <taxon>Nocardia</taxon>
    </lineage>
</organism>
<gene>
    <name evidence="3" type="ORF">HGA08_05955</name>
</gene>
<feature type="transmembrane region" description="Helical" evidence="1">
    <location>
        <begin position="35"/>
        <end position="57"/>
    </location>
</feature>
<name>A0A846XXE6_9NOCA</name>
<keyword evidence="1" id="KW-0812">Transmembrane</keyword>
<keyword evidence="4" id="KW-1185">Reference proteome</keyword>
<keyword evidence="1" id="KW-1133">Transmembrane helix</keyword>
<feature type="transmembrane region" description="Helical" evidence="1">
    <location>
        <begin position="151"/>
        <end position="172"/>
    </location>
</feature>
<evidence type="ECO:0000313" key="4">
    <source>
        <dbReference type="Proteomes" id="UP000565711"/>
    </source>
</evidence>
<evidence type="ECO:0000313" key="3">
    <source>
        <dbReference type="EMBL" id="NKY49758.1"/>
    </source>
</evidence>